<feature type="domain" description="Receptor ligand binding region" evidence="11">
    <location>
        <begin position="86"/>
        <end position="438"/>
    </location>
</feature>
<keyword evidence="7" id="KW-0472">Membrane</keyword>
<dbReference type="PANTHER" id="PTHR24061">
    <property type="entry name" value="CALCIUM-SENSING RECEPTOR-RELATED"/>
    <property type="match status" value="1"/>
</dbReference>
<evidence type="ECO:0000256" key="9">
    <source>
        <dbReference type="ARBA" id="ARBA00023180"/>
    </source>
</evidence>
<keyword evidence="4" id="KW-0732">Signal</keyword>
<dbReference type="SUPFAM" id="SSF53822">
    <property type="entry name" value="Periplasmic binding protein-like I"/>
    <property type="match status" value="1"/>
</dbReference>
<dbReference type="InterPro" id="IPR000337">
    <property type="entry name" value="GPCR_3"/>
</dbReference>
<evidence type="ECO:0000256" key="2">
    <source>
        <dbReference type="ARBA" id="ARBA00022475"/>
    </source>
</evidence>
<dbReference type="OMA" id="QLEICIA"/>
<dbReference type="InParanoid" id="A0A3P8VYN4"/>
<dbReference type="GeneTree" id="ENSGT00940000162782"/>
<keyword evidence="5" id="KW-1133">Transmembrane helix</keyword>
<keyword evidence="8" id="KW-0675">Receptor</keyword>
<dbReference type="GO" id="GO:0005886">
    <property type="term" value="C:plasma membrane"/>
    <property type="evidence" value="ECO:0007669"/>
    <property type="project" value="UniProtKB-SubCell"/>
</dbReference>
<comment type="subcellular location">
    <subcellularLocation>
        <location evidence="1">Cell membrane</location>
        <topology evidence="1">Multi-pass membrane protein</topology>
    </subcellularLocation>
</comment>
<keyword evidence="3" id="KW-0812">Transmembrane</keyword>
<dbReference type="PRINTS" id="PR00248">
    <property type="entry name" value="GPCRMGR"/>
</dbReference>
<keyword evidence="10" id="KW-0807">Transducer</keyword>
<dbReference type="STRING" id="244447.ENSCSEP00000019414"/>
<evidence type="ECO:0000256" key="1">
    <source>
        <dbReference type="ARBA" id="ARBA00004651"/>
    </source>
</evidence>
<accession>A0A3P8VYN4</accession>
<reference evidence="12" key="2">
    <citation type="submission" date="2025-08" db="UniProtKB">
        <authorList>
            <consortium name="Ensembl"/>
        </authorList>
    </citation>
    <scope>IDENTIFICATION</scope>
</reference>
<dbReference type="GO" id="GO:0004930">
    <property type="term" value="F:G protein-coupled receptor activity"/>
    <property type="evidence" value="ECO:0007669"/>
    <property type="project" value="UniProtKB-KW"/>
</dbReference>
<sequence length="443" mass="49098">YLNRCSNKCCFVLLIYVCVFTVRFPSLYSFTCQLQGQFNLNGIHQTGDVILGGLFSVNFFSTVPDLSFTSDEISSHFFDPSGFRQAQTMAFAIDEINRNPNLLSNVTLGYSLYDNCIELSIGFRAAMSLISGQAGVMASEETCVGLPVIGIVGDSFSTSTIAISTVLGLYRVPLVSYFATCSCLSDREKFPSFFRTIPSDSFQILKHFGWTWAGLLISDDDYGVHAARAFLSDLGPIAGGCLAYIEVLPWGDNRAELKRIVNVMRKSTARVVIVFALESHMLKLMVVRQNLTGLQWMASEAWTSNVEIQTSDFMPYLGGTLGIAIPRGEISGLRNFLLKIHPDSKQNNISKYNMVRNQFAPPPEGWIETGGQLCTGQEVIESVLEEEFFDVSDLRPEYNVYKAVYALAHALDDMLQCEPGRGPFSGDTCAQLQGLEPWQVCFL</sequence>
<dbReference type="InterPro" id="IPR001828">
    <property type="entry name" value="ANF_lig-bd_rcpt"/>
</dbReference>
<organism evidence="12 13">
    <name type="scientific">Cynoglossus semilaevis</name>
    <name type="common">Tongue sole</name>
    <dbReference type="NCBI Taxonomy" id="244447"/>
    <lineage>
        <taxon>Eukaryota</taxon>
        <taxon>Metazoa</taxon>
        <taxon>Chordata</taxon>
        <taxon>Craniata</taxon>
        <taxon>Vertebrata</taxon>
        <taxon>Euteleostomi</taxon>
        <taxon>Actinopterygii</taxon>
        <taxon>Neopterygii</taxon>
        <taxon>Teleostei</taxon>
        <taxon>Neoteleostei</taxon>
        <taxon>Acanthomorphata</taxon>
        <taxon>Carangaria</taxon>
        <taxon>Pleuronectiformes</taxon>
        <taxon>Pleuronectoidei</taxon>
        <taxon>Cynoglossidae</taxon>
        <taxon>Cynoglossinae</taxon>
        <taxon>Cynoglossus</taxon>
    </lineage>
</organism>
<evidence type="ECO:0000256" key="5">
    <source>
        <dbReference type="ARBA" id="ARBA00022989"/>
    </source>
</evidence>
<keyword evidence="2" id="KW-1003">Cell membrane</keyword>
<evidence type="ECO:0000256" key="4">
    <source>
        <dbReference type="ARBA" id="ARBA00022729"/>
    </source>
</evidence>
<evidence type="ECO:0000256" key="7">
    <source>
        <dbReference type="ARBA" id="ARBA00023136"/>
    </source>
</evidence>
<evidence type="ECO:0000256" key="6">
    <source>
        <dbReference type="ARBA" id="ARBA00023040"/>
    </source>
</evidence>
<evidence type="ECO:0000256" key="10">
    <source>
        <dbReference type="ARBA" id="ARBA00023224"/>
    </source>
</evidence>
<keyword evidence="6" id="KW-0297">G-protein coupled receptor</keyword>
<name>A0A3P8VYN4_CYNSE</name>
<dbReference type="InterPro" id="IPR000068">
    <property type="entry name" value="GPCR_3_Ca_sens_rcpt-rel"/>
</dbReference>
<dbReference type="Ensembl" id="ENSCSET00000019653.1">
    <property type="protein sequence ID" value="ENSCSEP00000019414.1"/>
    <property type="gene ID" value="ENSCSEG00000012417.1"/>
</dbReference>
<evidence type="ECO:0000313" key="13">
    <source>
        <dbReference type="Proteomes" id="UP000265120"/>
    </source>
</evidence>
<reference evidence="12 13" key="1">
    <citation type="journal article" date="2014" name="Nat. Genet.">
        <title>Whole-genome sequence of a flatfish provides insights into ZW sex chromosome evolution and adaptation to a benthic lifestyle.</title>
        <authorList>
            <person name="Chen S."/>
            <person name="Zhang G."/>
            <person name="Shao C."/>
            <person name="Huang Q."/>
            <person name="Liu G."/>
            <person name="Zhang P."/>
            <person name="Song W."/>
            <person name="An N."/>
            <person name="Chalopin D."/>
            <person name="Volff J.N."/>
            <person name="Hong Y."/>
            <person name="Li Q."/>
            <person name="Sha Z."/>
            <person name="Zhou H."/>
            <person name="Xie M."/>
            <person name="Yu Q."/>
            <person name="Liu Y."/>
            <person name="Xiang H."/>
            <person name="Wang N."/>
            <person name="Wu K."/>
            <person name="Yang C."/>
            <person name="Zhou Q."/>
            <person name="Liao X."/>
            <person name="Yang L."/>
            <person name="Hu Q."/>
            <person name="Zhang J."/>
            <person name="Meng L."/>
            <person name="Jin L."/>
            <person name="Tian Y."/>
            <person name="Lian J."/>
            <person name="Yang J."/>
            <person name="Miao G."/>
            <person name="Liu S."/>
            <person name="Liang Z."/>
            <person name="Yan F."/>
            <person name="Li Y."/>
            <person name="Sun B."/>
            <person name="Zhang H."/>
            <person name="Zhang J."/>
            <person name="Zhu Y."/>
            <person name="Du M."/>
            <person name="Zhao Y."/>
            <person name="Schartl M."/>
            <person name="Tang Q."/>
            <person name="Wang J."/>
        </authorList>
    </citation>
    <scope>NUCLEOTIDE SEQUENCE</scope>
</reference>
<evidence type="ECO:0000256" key="3">
    <source>
        <dbReference type="ARBA" id="ARBA00022692"/>
    </source>
</evidence>
<dbReference type="Gene3D" id="3.40.50.2300">
    <property type="match status" value="2"/>
</dbReference>
<evidence type="ECO:0000259" key="11">
    <source>
        <dbReference type="Pfam" id="PF01094"/>
    </source>
</evidence>
<dbReference type="InterPro" id="IPR028082">
    <property type="entry name" value="Peripla_BP_I"/>
</dbReference>
<dbReference type="Pfam" id="PF01094">
    <property type="entry name" value="ANF_receptor"/>
    <property type="match status" value="1"/>
</dbReference>
<dbReference type="AlphaFoldDB" id="A0A3P8VYN4"/>
<keyword evidence="9" id="KW-0325">Glycoprotein</keyword>
<dbReference type="PRINTS" id="PR00592">
    <property type="entry name" value="CASENSINGR"/>
</dbReference>
<evidence type="ECO:0000313" key="12">
    <source>
        <dbReference type="Ensembl" id="ENSCSEP00000019414.1"/>
    </source>
</evidence>
<dbReference type="Proteomes" id="UP000265120">
    <property type="component" value="Chromosome 4"/>
</dbReference>
<protein>
    <recommendedName>
        <fullName evidence="11">Receptor ligand binding region domain-containing protein</fullName>
    </recommendedName>
</protein>
<reference evidence="12" key="3">
    <citation type="submission" date="2025-09" db="UniProtKB">
        <authorList>
            <consortium name="Ensembl"/>
        </authorList>
    </citation>
    <scope>IDENTIFICATION</scope>
</reference>
<dbReference type="PANTHER" id="PTHR24061:SF418">
    <property type="entry name" value="C-FAMILY ODORANT RECEPTOR OLFCQ19-RELATED"/>
    <property type="match status" value="1"/>
</dbReference>
<proteinExistence type="predicted"/>
<evidence type="ECO:0000256" key="8">
    <source>
        <dbReference type="ARBA" id="ARBA00023170"/>
    </source>
</evidence>
<keyword evidence="13" id="KW-1185">Reference proteome</keyword>
<dbReference type="FunFam" id="3.40.50.2300:FF:000016">
    <property type="entry name" value="Taste 1 receptor member 2"/>
    <property type="match status" value="1"/>
</dbReference>